<evidence type="ECO:0000313" key="12">
    <source>
        <dbReference type="Proteomes" id="UP000265515"/>
    </source>
</evidence>
<dbReference type="STRING" id="69332.A0A388KM22"/>
<dbReference type="EC" id="2.7.7.7" evidence="2"/>
<dbReference type="Pfam" id="PF13177">
    <property type="entry name" value="DNA_pol3_delta2"/>
    <property type="match status" value="1"/>
</dbReference>
<gene>
    <name evidence="11" type="ORF">CBR_g8413</name>
</gene>
<evidence type="ECO:0000259" key="10">
    <source>
        <dbReference type="SMART" id="SM00382"/>
    </source>
</evidence>
<name>A0A388KM22_CHABU</name>
<evidence type="ECO:0000256" key="9">
    <source>
        <dbReference type="SAM" id="MobiDB-lite"/>
    </source>
</evidence>
<feature type="region of interest" description="Disordered" evidence="9">
    <location>
        <begin position="1140"/>
        <end position="1208"/>
    </location>
</feature>
<comment type="similarity">
    <text evidence="1">Belongs to the DnaX/STICHEL family.</text>
</comment>
<organism evidence="11 12">
    <name type="scientific">Chara braunii</name>
    <name type="common">Braun's stonewort</name>
    <dbReference type="NCBI Taxonomy" id="69332"/>
    <lineage>
        <taxon>Eukaryota</taxon>
        <taxon>Viridiplantae</taxon>
        <taxon>Streptophyta</taxon>
        <taxon>Charophyceae</taxon>
        <taxon>Charales</taxon>
        <taxon>Characeae</taxon>
        <taxon>Chara</taxon>
    </lineage>
</organism>
<dbReference type="CDD" id="cd18137">
    <property type="entry name" value="HLD_clamp_pol_III_gamma_tau"/>
    <property type="match status" value="1"/>
</dbReference>
<feature type="compositionally biased region" description="Basic and acidic residues" evidence="9">
    <location>
        <begin position="1147"/>
        <end position="1160"/>
    </location>
</feature>
<feature type="domain" description="AAA+ ATPase" evidence="10">
    <location>
        <begin position="344"/>
        <end position="501"/>
    </location>
</feature>
<dbReference type="GO" id="GO:0006261">
    <property type="term" value="P:DNA-templated DNA replication"/>
    <property type="evidence" value="ECO:0007669"/>
    <property type="project" value="TreeGrafter"/>
</dbReference>
<dbReference type="InterPro" id="IPR027417">
    <property type="entry name" value="P-loop_NTPase"/>
</dbReference>
<protein>
    <recommendedName>
        <fullName evidence="2">DNA-directed DNA polymerase</fullName>
        <ecNumber evidence="2">2.7.7.7</ecNumber>
    </recommendedName>
</protein>
<feature type="compositionally biased region" description="Low complexity" evidence="9">
    <location>
        <begin position="817"/>
        <end position="850"/>
    </location>
</feature>
<evidence type="ECO:0000256" key="5">
    <source>
        <dbReference type="ARBA" id="ARBA00022833"/>
    </source>
</evidence>
<proteinExistence type="inferred from homology"/>
<dbReference type="PANTHER" id="PTHR11669">
    <property type="entry name" value="REPLICATION FACTOR C / DNA POLYMERASE III GAMMA-TAU SUBUNIT"/>
    <property type="match status" value="1"/>
</dbReference>
<keyword evidence="12" id="KW-1185">Reference proteome</keyword>
<keyword evidence="3" id="KW-0479">Metal-binding</keyword>
<feature type="compositionally biased region" description="Basic and acidic residues" evidence="9">
    <location>
        <begin position="1088"/>
        <end position="1097"/>
    </location>
</feature>
<feature type="region of interest" description="Disordered" evidence="9">
    <location>
        <begin position="1083"/>
        <end position="1124"/>
    </location>
</feature>
<dbReference type="NCBIfam" id="TIGR02397">
    <property type="entry name" value="dnaX_nterm"/>
    <property type="match status" value="1"/>
</dbReference>
<feature type="region of interest" description="Disordered" evidence="9">
    <location>
        <begin position="637"/>
        <end position="659"/>
    </location>
</feature>
<dbReference type="GO" id="GO:0005524">
    <property type="term" value="F:ATP binding"/>
    <property type="evidence" value="ECO:0007669"/>
    <property type="project" value="UniProtKB-KW"/>
</dbReference>
<dbReference type="Gene3D" id="3.40.50.300">
    <property type="entry name" value="P-loop containing nucleotide triphosphate hydrolases"/>
    <property type="match status" value="1"/>
</dbReference>
<keyword evidence="6" id="KW-0067">ATP-binding</keyword>
<dbReference type="SUPFAM" id="SSF52540">
    <property type="entry name" value="P-loop containing nucleoside triphosphate hydrolases"/>
    <property type="match status" value="1"/>
</dbReference>
<sequence length="1384" mass="146995">MRVCLSGGGGGSAAATAAVGMPSAAAASLSTADVGFGRGSGVDREHGERRYADTVCDRQSRAAMSVAGWAPPQRVSRFLPAGGNLHAAAAADFASATGAAAGVSDDRPRSSWSSAAFRGDLCHWLLAAPPRGISGGGGGGGVALRTTPSFSRRRKLHDCAGLRARCRLSPGNGHADHYSLAAARAYGDTPSPDAEHDVGSQFTPVVCDTPFDRESVNDAEEHPTGAERTSRQGLDWPGEQAERALTVNVAWLSGMQHGILHGDEWPAKREVAWEEEQQRFTVEEEASAAVAATPMSRREVGEEERQGVWNRSFNQKYRPRKLRELVGQARVAEALSSALALERIAPAYIFSGPRGTGKTSAARIFAAALNCLEDLSSNSDGVGDRRRRGREPCGQCSQCISTLRGTNVDVREIDAATHNGVESIRELLSSVRLSPVCSSVKYKVYVIDECHMLSSEAANALLKTLEEAPAMAVFILVTTDPQRLPPTVLSRCLRFPFHRIGVQDMVSRLADVARREGVAVQPDALRLMAAYADGALRDGETILEQMSLLQGACSSARGGGEVTTAMVREFLGVVGEEEVCELLTSVALADQFPEISLARIRNMTETRAEPAAIVSQLAALITDLLASRCEAAAAVGGGGDPQSSHAQALHGAKGAEEVAGHGGQLKGGLIELARTPDGLVLLRQMLGKLAEVEKQLRAAGNPQLWLEVGLLSLAESKISQNARDLLIPLSTFSCDRMLPPTGPLSMGTAIAGATLCEGGSSAEGAGEVIATADDYASRSAKVQDEYGDAIRTGRAAKAGSLLSEVALPAPKAEEAVESSASPSLSSSPTSPSSPSLSSSSRGELSSSVSSAERRERGAASLEMGKRGRLGASKAMDDEDPDVDVQERSRTVSFSSAEKVVVSRPAVRKKGSGDEMYGDSPRARDGAIGEDALRRLTGGSEPSGENEDGERDGRRSRRGGLRSGGMEEVADEVITAVSQAREEGDNIQETVRALPLDKLWEDVIGKVKLKTVRMLLENRGRLESFSQDGGELQNCSDGAFVLFTVSEFAKRAEKNKHHIEAAFKKVCGSEVTVTINNVAGHSGSGNEFGGRRGIDASAKKQVRKARGSFEESESPVPRGVGAELGGDGVEMAISEGMKLRRGRRPLAARKDGKQGSRKGDEELGMIESPSASGGNDLCEKDHQLADGSVSSMGRGARQPDETVKVEEECTGPSTRIANCKDSDRLNLMIRKRIAGEAGSSMTRTQEEMEADYASEWEKETAKYTIGSGHRDGSEGPWQVSSIVSSYEGEVEWEADTEISMEYLMPGSQEDGEGGIGVLGSVNTANMVLRKNRDEQSDSYEGKTGSALVIERVRRNRNEKKKPLLPRKLEAAESIAKVFNGIVIPF</sequence>
<comment type="catalytic activity">
    <reaction evidence="8">
        <text>DNA(n) + a 2'-deoxyribonucleoside 5'-triphosphate = DNA(n+1) + diphosphate</text>
        <dbReference type="Rhea" id="RHEA:22508"/>
        <dbReference type="Rhea" id="RHEA-COMP:17339"/>
        <dbReference type="Rhea" id="RHEA-COMP:17340"/>
        <dbReference type="ChEBI" id="CHEBI:33019"/>
        <dbReference type="ChEBI" id="CHEBI:61560"/>
        <dbReference type="ChEBI" id="CHEBI:173112"/>
        <dbReference type="EC" id="2.7.7.7"/>
    </reaction>
</comment>
<evidence type="ECO:0000256" key="4">
    <source>
        <dbReference type="ARBA" id="ARBA00022741"/>
    </source>
</evidence>
<accession>A0A388KM22</accession>
<evidence type="ECO:0000256" key="6">
    <source>
        <dbReference type="ARBA" id="ARBA00022840"/>
    </source>
</evidence>
<dbReference type="Pfam" id="PF23007">
    <property type="entry name" value="DnaA_N-like_STI"/>
    <property type="match status" value="1"/>
</dbReference>
<dbReference type="Gramene" id="GBG71114">
    <property type="protein sequence ID" value="GBG71114"/>
    <property type="gene ID" value="CBR_g8413"/>
</dbReference>
<dbReference type="OrthoDB" id="1911163at2759"/>
<evidence type="ECO:0000313" key="11">
    <source>
        <dbReference type="EMBL" id="GBG71114.1"/>
    </source>
</evidence>
<keyword evidence="5" id="KW-0862">Zinc</keyword>
<dbReference type="InterPro" id="IPR050238">
    <property type="entry name" value="DNA_Rep/Repair_Clamp_Loader"/>
</dbReference>
<evidence type="ECO:0000256" key="1">
    <source>
        <dbReference type="ARBA" id="ARBA00006360"/>
    </source>
</evidence>
<dbReference type="GO" id="GO:0046872">
    <property type="term" value="F:metal ion binding"/>
    <property type="evidence" value="ECO:0007669"/>
    <property type="project" value="UniProtKB-KW"/>
</dbReference>
<feature type="compositionally biased region" description="Basic and acidic residues" evidence="9">
    <location>
        <begin position="920"/>
        <end position="933"/>
    </location>
</feature>
<dbReference type="InterPro" id="IPR012763">
    <property type="entry name" value="DNA_pol_III_sug/sutau_N"/>
</dbReference>
<evidence type="ECO:0000256" key="7">
    <source>
        <dbReference type="ARBA" id="ARBA00022932"/>
    </source>
</evidence>
<feature type="compositionally biased region" description="Basic and acidic residues" evidence="9">
    <location>
        <begin position="215"/>
        <end position="230"/>
    </location>
</feature>
<keyword evidence="4" id="KW-0547">Nucleotide-binding</keyword>
<keyword evidence="7" id="KW-0808">Transferase</keyword>
<evidence type="ECO:0000256" key="8">
    <source>
        <dbReference type="ARBA" id="ARBA00049244"/>
    </source>
</evidence>
<reference evidence="11 12" key="1">
    <citation type="journal article" date="2018" name="Cell">
        <title>The Chara Genome: Secondary Complexity and Implications for Plant Terrestrialization.</title>
        <authorList>
            <person name="Nishiyama T."/>
            <person name="Sakayama H."/>
            <person name="Vries J.D."/>
            <person name="Buschmann H."/>
            <person name="Saint-Marcoux D."/>
            <person name="Ullrich K.K."/>
            <person name="Haas F.B."/>
            <person name="Vanderstraeten L."/>
            <person name="Becker D."/>
            <person name="Lang D."/>
            <person name="Vosolsobe S."/>
            <person name="Rombauts S."/>
            <person name="Wilhelmsson P.K.I."/>
            <person name="Janitza P."/>
            <person name="Kern R."/>
            <person name="Heyl A."/>
            <person name="Rumpler F."/>
            <person name="Villalobos L.I.A.C."/>
            <person name="Clay J.M."/>
            <person name="Skokan R."/>
            <person name="Toyoda A."/>
            <person name="Suzuki Y."/>
            <person name="Kagoshima H."/>
            <person name="Schijlen E."/>
            <person name="Tajeshwar N."/>
            <person name="Catarino B."/>
            <person name="Hetherington A.J."/>
            <person name="Saltykova A."/>
            <person name="Bonnot C."/>
            <person name="Breuninger H."/>
            <person name="Symeonidi A."/>
            <person name="Radhakrishnan G.V."/>
            <person name="Van Nieuwerburgh F."/>
            <person name="Deforce D."/>
            <person name="Chang C."/>
            <person name="Karol K.G."/>
            <person name="Hedrich R."/>
            <person name="Ulvskov P."/>
            <person name="Glockner G."/>
            <person name="Delwiche C.F."/>
            <person name="Petrasek J."/>
            <person name="Van de Peer Y."/>
            <person name="Friml J."/>
            <person name="Beilby M."/>
            <person name="Dolan L."/>
            <person name="Kohara Y."/>
            <person name="Sugano S."/>
            <person name="Fujiyama A."/>
            <person name="Delaux P.-M."/>
            <person name="Quint M."/>
            <person name="TheiBen G."/>
            <person name="Hagemann M."/>
            <person name="Harholt J."/>
            <person name="Dunand C."/>
            <person name="Zachgo S."/>
            <person name="Langdale J."/>
            <person name="Maumus F."/>
            <person name="Straeten D.V.D."/>
            <person name="Gould S.B."/>
            <person name="Rensing S.A."/>
        </authorList>
    </citation>
    <scope>NUCLEOTIDE SEQUENCE [LARGE SCALE GENOMIC DNA]</scope>
    <source>
        <strain evidence="11 12">S276</strain>
    </source>
</reference>
<feature type="compositionally biased region" description="Basic and acidic residues" evidence="9">
    <location>
        <begin position="1196"/>
        <end position="1206"/>
    </location>
</feature>
<dbReference type="GO" id="GO:0009360">
    <property type="term" value="C:DNA polymerase III complex"/>
    <property type="evidence" value="ECO:0007669"/>
    <property type="project" value="InterPro"/>
</dbReference>
<feature type="region of interest" description="Disordered" evidence="9">
    <location>
        <begin position="813"/>
        <end position="967"/>
    </location>
</feature>
<evidence type="ECO:0000256" key="2">
    <source>
        <dbReference type="ARBA" id="ARBA00012417"/>
    </source>
</evidence>
<dbReference type="GO" id="GO:0003689">
    <property type="term" value="F:DNA clamp loader activity"/>
    <property type="evidence" value="ECO:0007669"/>
    <property type="project" value="TreeGrafter"/>
</dbReference>
<keyword evidence="7" id="KW-0548">Nucleotidyltransferase</keyword>
<dbReference type="GO" id="GO:0006281">
    <property type="term" value="P:DNA repair"/>
    <property type="evidence" value="ECO:0007669"/>
    <property type="project" value="TreeGrafter"/>
</dbReference>
<dbReference type="EMBL" id="BFEA01000141">
    <property type="protein sequence ID" value="GBG71114.1"/>
    <property type="molecule type" value="Genomic_DNA"/>
</dbReference>
<dbReference type="SMART" id="SM00382">
    <property type="entry name" value="AAA"/>
    <property type="match status" value="1"/>
</dbReference>
<dbReference type="Proteomes" id="UP000265515">
    <property type="component" value="Unassembled WGS sequence"/>
</dbReference>
<dbReference type="CDD" id="cd00009">
    <property type="entry name" value="AAA"/>
    <property type="match status" value="1"/>
</dbReference>
<dbReference type="GO" id="GO:0005663">
    <property type="term" value="C:DNA replication factor C complex"/>
    <property type="evidence" value="ECO:0007669"/>
    <property type="project" value="TreeGrafter"/>
</dbReference>
<comment type="caution">
    <text evidence="11">The sequence shown here is derived from an EMBL/GenBank/DDBJ whole genome shotgun (WGS) entry which is preliminary data.</text>
</comment>
<dbReference type="GO" id="GO:0003887">
    <property type="term" value="F:DNA-directed DNA polymerase activity"/>
    <property type="evidence" value="ECO:0007669"/>
    <property type="project" value="UniProtKB-KW"/>
</dbReference>
<dbReference type="InterPro" id="IPR054506">
    <property type="entry name" value="DnaA_N-like_STI"/>
</dbReference>
<dbReference type="PANTHER" id="PTHR11669:SF0">
    <property type="entry name" value="PROTEIN STICHEL-LIKE 2"/>
    <property type="match status" value="1"/>
</dbReference>
<keyword evidence="7" id="KW-0239">DNA-directed DNA polymerase</keyword>
<dbReference type="InterPro" id="IPR045085">
    <property type="entry name" value="HLD_clamp_pol_III_gamma_tau"/>
</dbReference>
<dbReference type="InterPro" id="IPR003593">
    <property type="entry name" value="AAA+_ATPase"/>
</dbReference>
<feature type="region of interest" description="Disordered" evidence="9">
    <location>
        <begin position="215"/>
        <end position="235"/>
    </location>
</feature>
<dbReference type="Gene3D" id="1.10.8.60">
    <property type="match status" value="1"/>
</dbReference>
<evidence type="ECO:0000256" key="3">
    <source>
        <dbReference type="ARBA" id="ARBA00022723"/>
    </source>
</evidence>